<proteinExistence type="predicted"/>
<name>A0A4S8VUS1_AURPU</name>
<dbReference type="EMBL" id="QZAJ01000154">
    <property type="protein sequence ID" value="THW15738.1"/>
    <property type="molecule type" value="Genomic_DNA"/>
</dbReference>
<evidence type="ECO:0000259" key="1">
    <source>
        <dbReference type="Pfam" id="PF24809"/>
    </source>
</evidence>
<gene>
    <name evidence="2" type="ORF">D6D24_04803</name>
</gene>
<comment type="caution">
    <text evidence="2">The sequence shown here is derived from an EMBL/GenBank/DDBJ whole genome shotgun (WGS) entry which is preliminary data.</text>
</comment>
<dbReference type="Pfam" id="PF24809">
    <property type="entry name" value="DUF7708"/>
    <property type="match status" value="1"/>
</dbReference>
<dbReference type="Proteomes" id="UP000308014">
    <property type="component" value="Unassembled WGS sequence"/>
</dbReference>
<feature type="domain" description="DUF7708" evidence="1">
    <location>
        <begin position="124"/>
        <end position="233"/>
    </location>
</feature>
<evidence type="ECO:0000313" key="3">
    <source>
        <dbReference type="Proteomes" id="UP000308014"/>
    </source>
</evidence>
<evidence type="ECO:0000313" key="2">
    <source>
        <dbReference type="EMBL" id="THW15738.1"/>
    </source>
</evidence>
<sequence length="234" mass="25781">MDPPPPYQAVAGAERDTLHIPIPQRASDAYNKSSSPLLPRPITPGISALNKDSRHRITQNLWTAAVAKLPEKDQKALEQPKSGTATTSLIDDALAGVKGSEDKVNRNLIRVKTKRGEVPLRHYVDKLSKVLVQFREIGDTLVQYDPGHAALPWAGVRLLLNIAVNDTTSFQDMAEGIELVSAMITRYAVVESLYLLEDSTLQNQLTDGITKLYVAILKYLGIAKTYYNKSTTSQ</sequence>
<accession>A0A4S8VUS1</accession>
<organism evidence="2 3">
    <name type="scientific">Aureobasidium pullulans</name>
    <name type="common">Black yeast</name>
    <name type="synonym">Pullularia pullulans</name>
    <dbReference type="NCBI Taxonomy" id="5580"/>
    <lineage>
        <taxon>Eukaryota</taxon>
        <taxon>Fungi</taxon>
        <taxon>Dikarya</taxon>
        <taxon>Ascomycota</taxon>
        <taxon>Pezizomycotina</taxon>
        <taxon>Dothideomycetes</taxon>
        <taxon>Dothideomycetidae</taxon>
        <taxon>Dothideales</taxon>
        <taxon>Saccotheciaceae</taxon>
        <taxon>Aureobasidium</taxon>
    </lineage>
</organism>
<dbReference type="AlphaFoldDB" id="A0A4S8VUS1"/>
<dbReference type="InterPro" id="IPR056125">
    <property type="entry name" value="DUF7708"/>
</dbReference>
<protein>
    <recommendedName>
        <fullName evidence="1">DUF7708 domain-containing protein</fullName>
    </recommendedName>
</protein>
<reference evidence="2 3" key="1">
    <citation type="submission" date="2018-10" db="EMBL/GenBank/DDBJ databases">
        <title>Fifty Aureobasidium pullulans genomes reveal a recombining polyextremotolerant generalist.</title>
        <authorList>
            <person name="Gostincar C."/>
            <person name="Turk M."/>
            <person name="Zajc J."/>
            <person name="Gunde-Cimerman N."/>
        </authorList>
    </citation>
    <scope>NUCLEOTIDE SEQUENCE [LARGE SCALE GENOMIC DNA]</scope>
    <source>
        <strain evidence="2 3">EXF-11318</strain>
    </source>
</reference>
<dbReference type="OrthoDB" id="3925516at2759"/>